<dbReference type="InterPro" id="IPR046843">
    <property type="entry name" value="LonB_AAA-LID"/>
</dbReference>
<dbReference type="EC" id="3.4.21.53" evidence="1"/>
<dbReference type="Pfam" id="PF20436">
    <property type="entry name" value="LonB_AAA-LID"/>
    <property type="match status" value="1"/>
</dbReference>
<comment type="caution">
    <text evidence="3">The sequence shown here is derived from an EMBL/GenBank/DDBJ whole genome shotgun (WGS) entry which is preliminary data.</text>
</comment>
<dbReference type="Gene3D" id="1.10.8.60">
    <property type="match status" value="1"/>
</dbReference>
<dbReference type="RefSeq" id="WP_220103000.1">
    <property type="nucleotide sequence ID" value="NZ_JAHZSS010000003.1"/>
</dbReference>
<dbReference type="InterPro" id="IPR027065">
    <property type="entry name" value="Lon_Prtase"/>
</dbReference>
<dbReference type="Pfam" id="PF05362">
    <property type="entry name" value="Lon_C"/>
    <property type="match status" value="1"/>
</dbReference>
<evidence type="ECO:0000259" key="2">
    <source>
        <dbReference type="PROSITE" id="PS51786"/>
    </source>
</evidence>
<gene>
    <name evidence="3" type="ORF">K0504_04700</name>
</gene>
<evidence type="ECO:0000313" key="3">
    <source>
        <dbReference type="EMBL" id="MBW8190327.1"/>
    </source>
</evidence>
<dbReference type="InterPro" id="IPR020568">
    <property type="entry name" value="Ribosomal_Su5_D2-typ_SF"/>
</dbReference>
<evidence type="ECO:0000313" key="4">
    <source>
        <dbReference type="Proteomes" id="UP001166251"/>
    </source>
</evidence>
<reference evidence="3" key="1">
    <citation type="submission" date="2021-07" db="EMBL/GenBank/DDBJ databases">
        <title>Neiella marina sp. nov., isolated from the intestinal content of sea cucumber Apostichopus japonicus.</title>
        <authorList>
            <person name="Bai X."/>
        </authorList>
    </citation>
    <scope>NUCLEOTIDE SEQUENCE</scope>
    <source>
        <strain evidence="3">126</strain>
    </source>
</reference>
<accession>A0ABS7EF64</accession>
<protein>
    <recommendedName>
        <fullName evidence="1">endopeptidase La</fullName>
        <ecNumber evidence="1">3.4.21.53</ecNumber>
    </recommendedName>
</protein>
<keyword evidence="1" id="KW-0378">Hydrolase</keyword>
<dbReference type="PANTHER" id="PTHR10046">
    <property type="entry name" value="ATP DEPENDENT LON PROTEASE FAMILY MEMBER"/>
    <property type="match status" value="1"/>
</dbReference>
<evidence type="ECO:0000256" key="1">
    <source>
        <dbReference type="PROSITE-ProRule" id="PRU01122"/>
    </source>
</evidence>
<comment type="catalytic activity">
    <reaction evidence="1">
        <text>Hydrolysis of proteins in presence of ATP.</text>
        <dbReference type="EC" id="3.4.21.53"/>
    </reaction>
</comment>
<dbReference type="InterPro" id="IPR008269">
    <property type="entry name" value="Lon_proteolytic"/>
</dbReference>
<organism evidence="3 4">
    <name type="scientific">Neiella holothuriorum</name>
    <dbReference type="NCBI Taxonomy" id="2870530"/>
    <lineage>
        <taxon>Bacteria</taxon>
        <taxon>Pseudomonadati</taxon>
        <taxon>Pseudomonadota</taxon>
        <taxon>Gammaproteobacteria</taxon>
        <taxon>Alteromonadales</taxon>
        <taxon>Echinimonadaceae</taxon>
        <taxon>Neiella</taxon>
    </lineage>
</organism>
<sequence length="563" mass="61168">MTDLCYGPSPFDDAVAQPLTYGQDQFVASATTAFESAMHLRAVVPVGVDLTCLVNHLEISANPQPTALSIAFDGNQGTLTEQAAPEAEIDHYCDSLSSAALFGHLSYSDEQWHFSAGLLWRSERQLIVIDAAQLLANQTLNDALITTMASGVIAMPFVPTQKHPLPSLPNAPLRSTIVIQGNAQDMFALGECYPRLATVAPLHVELADRIHRKLGPEYLGYLKSLAELEHAQFDMDGLQRLAKTASRWAEHNEYVSLNSGHLRGLIREAKHNAGQSVITATTVEATLANRRNRVSDLAQSSYQDFVDGSMLLDVTGAKVGQVNGLTVVDVGDVCYGEPARITASVHYGDGDVVDIERKAELAGNIHAKGTMILAAYVTQIFAKDAPLHLSANIVFEQSYYEVDGDSASLAELIALLSALSRIPVHQNMAVTGAIDQFGNVQSIGGINEKVDGFWSVASRLAPEQQFVIVMPKSNLLQFNPTQNVAEAIASKKLLIKGVSHVADAVEILTGVPSGVGQEDERQRFPEDTVFRKVQRRLLDLADPDESANLNLLQVLRQWWRGEL</sequence>
<name>A0ABS7EF64_9GAMM</name>
<feature type="domain" description="Lon proteolytic" evidence="2">
    <location>
        <begin position="316"/>
        <end position="511"/>
    </location>
</feature>
<feature type="active site" evidence="1">
    <location>
        <position position="406"/>
    </location>
</feature>
<dbReference type="InterPro" id="IPR014721">
    <property type="entry name" value="Ribsml_uS5_D2-typ_fold_subgr"/>
</dbReference>
<dbReference type="SUPFAM" id="SSF54211">
    <property type="entry name" value="Ribosomal protein S5 domain 2-like"/>
    <property type="match status" value="1"/>
</dbReference>
<dbReference type="EMBL" id="JAHZSS010000003">
    <property type="protein sequence ID" value="MBW8190327.1"/>
    <property type="molecule type" value="Genomic_DNA"/>
</dbReference>
<dbReference type="Gene3D" id="3.30.230.10">
    <property type="match status" value="1"/>
</dbReference>
<feature type="active site" evidence="1">
    <location>
        <position position="449"/>
    </location>
</feature>
<proteinExistence type="inferred from homology"/>
<keyword evidence="4" id="KW-1185">Reference proteome</keyword>
<comment type="similarity">
    <text evidence="1">Belongs to the peptidase S16 family.</text>
</comment>
<dbReference type="PROSITE" id="PS51786">
    <property type="entry name" value="LON_PROTEOLYTIC"/>
    <property type="match status" value="1"/>
</dbReference>
<keyword evidence="1" id="KW-0645">Protease</keyword>
<dbReference type="Proteomes" id="UP001166251">
    <property type="component" value="Unassembled WGS sequence"/>
</dbReference>
<keyword evidence="1" id="KW-0720">Serine protease</keyword>